<keyword evidence="5" id="KW-0732">Signal</keyword>
<gene>
    <name evidence="7" type="ORF">HK100_002013</name>
</gene>
<sequence>MWWFQLLLQLRLVGFVWTATAFSLSDRGFSDEAKLAFSSLPRRFSSSTRYYSLNLSHGIVSPDGVPVTMMLVNGQLDYPIVAVKGDTLIITVANSLNVSTSLEQRDSPWMDGATMVTQCPIMPGQSFIYKFTLADQVGTYWYHSHSQLQSANGLRGPFIIMDDNNDPYKDDYDEELIMTLMPMTQLRIPGL</sequence>
<dbReference type="GO" id="GO:0005507">
    <property type="term" value="F:copper ion binding"/>
    <property type="evidence" value="ECO:0007669"/>
    <property type="project" value="InterPro"/>
</dbReference>
<dbReference type="SUPFAM" id="SSF49503">
    <property type="entry name" value="Cupredoxins"/>
    <property type="match status" value="1"/>
</dbReference>
<dbReference type="Pfam" id="PF07732">
    <property type="entry name" value="Cu-oxidase_3"/>
    <property type="match status" value="1"/>
</dbReference>
<dbReference type="InterPro" id="IPR045087">
    <property type="entry name" value="Cu-oxidase_fam"/>
</dbReference>
<evidence type="ECO:0000256" key="4">
    <source>
        <dbReference type="ARBA" id="ARBA00023008"/>
    </source>
</evidence>
<dbReference type="InterPro" id="IPR008972">
    <property type="entry name" value="Cupredoxin"/>
</dbReference>
<keyword evidence="2" id="KW-0479">Metal-binding</keyword>
<dbReference type="PANTHER" id="PTHR11709:SF394">
    <property type="entry name" value="FI03373P-RELATED"/>
    <property type="match status" value="1"/>
</dbReference>
<evidence type="ECO:0000256" key="3">
    <source>
        <dbReference type="ARBA" id="ARBA00023002"/>
    </source>
</evidence>
<evidence type="ECO:0000256" key="1">
    <source>
        <dbReference type="ARBA" id="ARBA00010609"/>
    </source>
</evidence>
<dbReference type="AlphaFoldDB" id="A0AAD5XFQ9"/>
<evidence type="ECO:0000313" key="8">
    <source>
        <dbReference type="Proteomes" id="UP001211907"/>
    </source>
</evidence>
<evidence type="ECO:0000313" key="7">
    <source>
        <dbReference type="EMBL" id="KAJ3113352.1"/>
    </source>
</evidence>
<reference evidence="7" key="1">
    <citation type="submission" date="2020-05" db="EMBL/GenBank/DDBJ databases">
        <title>Phylogenomic resolution of chytrid fungi.</title>
        <authorList>
            <person name="Stajich J.E."/>
            <person name="Amses K."/>
            <person name="Simmons R."/>
            <person name="Seto K."/>
            <person name="Myers J."/>
            <person name="Bonds A."/>
            <person name="Quandt C.A."/>
            <person name="Barry K."/>
            <person name="Liu P."/>
            <person name="Grigoriev I."/>
            <person name="Longcore J.E."/>
            <person name="James T.Y."/>
        </authorList>
    </citation>
    <scope>NUCLEOTIDE SEQUENCE</scope>
    <source>
        <strain evidence="7">JEL0513</strain>
    </source>
</reference>
<protein>
    <recommendedName>
        <fullName evidence="6">Plastocyanin-like domain-containing protein</fullName>
    </recommendedName>
</protein>
<keyword evidence="3" id="KW-0560">Oxidoreductase</keyword>
<feature type="chain" id="PRO_5041950095" description="Plastocyanin-like domain-containing protein" evidence="5">
    <location>
        <begin position="19"/>
        <end position="191"/>
    </location>
</feature>
<dbReference type="PANTHER" id="PTHR11709">
    <property type="entry name" value="MULTI-COPPER OXIDASE"/>
    <property type="match status" value="1"/>
</dbReference>
<keyword evidence="4" id="KW-0186">Copper</keyword>
<comment type="caution">
    <text evidence="7">The sequence shown here is derived from an EMBL/GenBank/DDBJ whole genome shotgun (WGS) entry which is preliminary data.</text>
</comment>
<dbReference type="Gene3D" id="2.60.40.420">
    <property type="entry name" value="Cupredoxins - blue copper proteins"/>
    <property type="match status" value="1"/>
</dbReference>
<name>A0AAD5XFQ9_9FUNG</name>
<organism evidence="7 8">
    <name type="scientific">Physocladia obscura</name>
    <dbReference type="NCBI Taxonomy" id="109957"/>
    <lineage>
        <taxon>Eukaryota</taxon>
        <taxon>Fungi</taxon>
        <taxon>Fungi incertae sedis</taxon>
        <taxon>Chytridiomycota</taxon>
        <taxon>Chytridiomycota incertae sedis</taxon>
        <taxon>Chytridiomycetes</taxon>
        <taxon>Chytridiales</taxon>
        <taxon>Chytriomycetaceae</taxon>
        <taxon>Physocladia</taxon>
    </lineage>
</organism>
<accession>A0AAD5XFQ9</accession>
<dbReference type="GO" id="GO:0016491">
    <property type="term" value="F:oxidoreductase activity"/>
    <property type="evidence" value="ECO:0007669"/>
    <property type="project" value="UniProtKB-KW"/>
</dbReference>
<dbReference type="Proteomes" id="UP001211907">
    <property type="component" value="Unassembled WGS sequence"/>
</dbReference>
<evidence type="ECO:0000259" key="6">
    <source>
        <dbReference type="Pfam" id="PF07732"/>
    </source>
</evidence>
<evidence type="ECO:0000256" key="5">
    <source>
        <dbReference type="SAM" id="SignalP"/>
    </source>
</evidence>
<dbReference type="InterPro" id="IPR011707">
    <property type="entry name" value="Cu-oxidase-like_N"/>
</dbReference>
<feature type="domain" description="Plastocyanin-like" evidence="6">
    <location>
        <begin position="58"/>
        <end position="164"/>
    </location>
</feature>
<dbReference type="EMBL" id="JADGJH010001455">
    <property type="protein sequence ID" value="KAJ3113352.1"/>
    <property type="molecule type" value="Genomic_DNA"/>
</dbReference>
<feature type="signal peptide" evidence="5">
    <location>
        <begin position="1"/>
        <end position="18"/>
    </location>
</feature>
<evidence type="ECO:0000256" key="2">
    <source>
        <dbReference type="ARBA" id="ARBA00022723"/>
    </source>
</evidence>
<proteinExistence type="inferred from homology"/>
<comment type="similarity">
    <text evidence="1">Belongs to the multicopper oxidase family.</text>
</comment>
<keyword evidence="8" id="KW-1185">Reference proteome</keyword>